<keyword evidence="4" id="KW-0472">Membrane</keyword>
<evidence type="ECO:0000313" key="7">
    <source>
        <dbReference type="Proteomes" id="UP000660729"/>
    </source>
</evidence>
<keyword evidence="2" id="KW-0378">Hydrolase</keyword>
<feature type="active site" evidence="1 2">
    <location>
        <position position="488"/>
    </location>
</feature>
<feature type="compositionally biased region" description="Basic and acidic residues" evidence="3">
    <location>
        <begin position="131"/>
        <end position="143"/>
    </location>
</feature>
<dbReference type="InterPro" id="IPR001300">
    <property type="entry name" value="Peptidase_C2_calpain_cat"/>
</dbReference>
<evidence type="ECO:0000313" key="6">
    <source>
        <dbReference type="EMBL" id="KAF7189566.1"/>
    </source>
</evidence>
<dbReference type="SUPFAM" id="SSF54001">
    <property type="entry name" value="Cysteine proteinases"/>
    <property type="match status" value="1"/>
</dbReference>
<keyword evidence="4" id="KW-0812">Transmembrane</keyword>
<feature type="region of interest" description="Disordered" evidence="3">
    <location>
        <begin position="120"/>
        <end position="153"/>
    </location>
</feature>
<dbReference type="OrthoDB" id="424753at2759"/>
<protein>
    <submittedName>
        <fullName evidence="6">Calpain-5</fullName>
    </submittedName>
</protein>
<sequence>MATYNPPAQTGDAEASLRRFWKLFHDNDAGTHVKSILEVGGKSQDPHVVEGKLIEGATAGSYDEAKAACVGRVHAIVRECQRNNEQFTDPDFDLKNDFYNHTHSRECLRGLPIPVTENKAAQNDDWGAASRDARGSADADALKKQCSKSSPSTRKLMARRYQMDDWNQPKSVQRASKVFEHPIFAPGSHKSHLPLIEHQHVTTWTKLFDLLPRLRCGLSVVIALVAVLLVLVSSAYPVVYRPAFTTAVIGFILALCIWAFSTRHPTGPLYTSSEIQQSDYLGNCWFLAGVASLGSRNDFLQKVCVAWDQRCGVFGFVFHRDGEWTYTVVDDYLYLTKADFQASVELLKKDDHRRSKSYRKFHQSGSTALHFARCRDENQIWLPLLEKAYAKLHGDYSALHRGWTEEAIEDLSGGVANTFRTDSILDQDQLWREMRSKKNYVYSFSSPPNTEGHGMNGLASSHAYAVETALTYFDMSSRRSFRLLRIRNPWGRRDGLWQGPFSTGSKEWTPFACWWLGKSAEEGVFYMTLEDALNTFRRLSRAQMFDQTWSLRQSWTKLIVDWVPQYNQVYFLLTLTRASEVVLSLSQLNTRHFRGLEGRYVFHLEFLIRSRNATPGDYIARVTAADDTPQEPRRSASLEKELEEGTYEILIKITAFCSSENEVWSVEDMVRQSTHHSKKLQQIARNYDTAHKKLSNINPPSETQKKKHIAAWEGTGSAKEDSASEAINMTSDPALVAWNAVCGVGLRVFSKDEQMELDLLHRAYDEPLDDVSEANLGAQNEAEPWPEEHRNDVQDAAGWETSSWDRAKGESYDKATAKHESQDIDQHGQNVAGGEEEEPELTDIDPALQP</sequence>
<accession>A0A8H6RED4</accession>
<dbReference type="Proteomes" id="UP000660729">
    <property type="component" value="Unassembled WGS sequence"/>
</dbReference>
<dbReference type="InterPro" id="IPR022684">
    <property type="entry name" value="Calpain_cysteine_protease"/>
</dbReference>
<proteinExistence type="predicted"/>
<feature type="transmembrane region" description="Helical" evidence="4">
    <location>
        <begin position="216"/>
        <end position="236"/>
    </location>
</feature>
<evidence type="ECO:0000256" key="1">
    <source>
        <dbReference type="PIRSR" id="PIRSR622684-1"/>
    </source>
</evidence>
<feature type="compositionally biased region" description="Basic and acidic residues" evidence="3">
    <location>
        <begin position="803"/>
        <end position="826"/>
    </location>
</feature>
<evidence type="ECO:0000256" key="4">
    <source>
        <dbReference type="SAM" id="Phobius"/>
    </source>
</evidence>
<feature type="region of interest" description="Disordered" evidence="3">
    <location>
        <begin position="780"/>
        <end position="850"/>
    </location>
</feature>
<reference evidence="6" key="1">
    <citation type="submission" date="2020-04" db="EMBL/GenBank/DDBJ databases">
        <title>Draft genome resource of the tomato pathogen Pseudocercospora fuligena.</title>
        <authorList>
            <person name="Zaccaron A."/>
        </authorList>
    </citation>
    <scope>NUCLEOTIDE SEQUENCE</scope>
    <source>
        <strain evidence="6">PF001</strain>
    </source>
</reference>
<evidence type="ECO:0000259" key="5">
    <source>
        <dbReference type="PROSITE" id="PS50203"/>
    </source>
</evidence>
<comment type="caution">
    <text evidence="6">The sequence shown here is derived from an EMBL/GenBank/DDBJ whole genome shotgun (WGS) entry which is preliminary data.</text>
</comment>
<feature type="transmembrane region" description="Helical" evidence="4">
    <location>
        <begin position="242"/>
        <end position="260"/>
    </location>
</feature>
<organism evidence="6 7">
    <name type="scientific">Pseudocercospora fuligena</name>
    <dbReference type="NCBI Taxonomy" id="685502"/>
    <lineage>
        <taxon>Eukaryota</taxon>
        <taxon>Fungi</taxon>
        <taxon>Dikarya</taxon>
        <taxon>Ascomycota</taxon>
        <taxon>Pezizomycotina</taxon>
        <taxon>Dothideomycetes</taxon>
        <taxon>Dothideomycetidae</taxon>
        <taxon>Mycosphaerellales</taxon>
        <taxon>Mycosphaerellaceae</taxon>
        <taxon>Pseudocercospora</taxon>
    </lineage>
</organism>
<dbReference type="SMART" id="SM00230">
    <property type="entry name" value="CysPc"/>
    <property type="match status" value="1"/>
</dbReference>
<dbReference type="PANTHER" id="PTHR10183">
    <property type="entry name" value="CALPAIN"/>
    <property type="match status" value="1"/>
</dbReference>
<gene>
    <name evidence="6" type="ORF">HII31_09206</name>
</gene>
<keyword evidence="2" id="KW-0645">Protease</keyword>
<evidence type="ECO:0000256" key="2">
    <source>
        <dbReference type="PROSITE-ProRule" id="PRU00239"/>
    </source>
</evidence>
<feature type="domain" description="Calpain catalytic" evidence="5">
    <location>
        <begin position="271"/>
        <end position="545"/>
    </location>
</feature>
<name>A0A8H6RED4_9PEZI</name>
<keyword evidence="4" id="KW-1133">Transmembrane helix</keyword>
<dbReference type="EMBL" id="JABCIY010000185">
    <property type="protein sequence ID" value="KAF7189566.1"/>
    <property type="molecule type" value="Genomic_DNA"/>
</dbReference>
<dbReference type="Pfam" id="PF00648">
    <property type="entry name" value="Peptidase_C2"/>
    <property type="match status" value="1"/>
</dbReference>
<evidence type="ECO:0000256" key="3">
    <source>
        <dbReference type="SAM" id="MobiDB-lite"/>
    </source>
</evidence>
<feature type="active site" evidence="1 2">
    <location>
        <position position="284"/>
    </location>
</feature>
<dbReference type="InterPro" id="IPR038765">
    <property type="entry name" value="Papain-like_cys_pep_sf"/>
</dbReference>
<dbReference type="GO" id="GO:0004198">
    <property type="term" value="F:calcium-dependent cysteine-type endopeptidase activity"/>
    <property type="evidence" value="ECO:0007669"/>
    <property type="project" value="InterPro"/>
</dbReference>
<keyword evidence="2" id="KW-0788">Thiol protease</keyword>
<keyword evidence="7" id="KW-1185">Reference proteome</keyword>
<dbReference type="GO" id="GO:0006508">
    <property type="term" value="P:proteolysis"/>
    <property type="evidence" value="ECO:0007669"/>
    <property type="project" value="UniProtKB-KW"/>
</dbReference>
<dbReference type="PANTHER" id="PTHR10183:SF425">
    <property type="entry name" value="CALPAIN-5"/>
    <property type="match status" value="1"/>
</dbReference>
<dbReference type="Gene3D" id="3.90.70.10">
    <property type="entry name" value="Cysteine proteinases"/>
    <property type="match status" value="1"/>
</dbReference>
<dbReference type="AlphaFoldDB" id="A0A8H6RED4"/>
<feature type="compositionally biased region" description="Acidic residues" evidence="3">
    <location>
        <begin position="834"/>
        <end position="843"/>
    </location>
</feature>
<feature type="active site" evidence="1 2">
    <location>
        <position position="462"/>
    </location>
</feature>
<dbReference type="PROSITE" id="PS50203">
    <property type="entry name" value="CALPAIN_CAT"/>
    <property type="match status" value="1"/>
</dbReference>